<evidence type="ECO:0000256" key="5">
    <source>
        <dbReference type="ARBA" id="ARBA00022801"/>
    </source>
</evidence>
<dbReference type="FunFam" id="2.40.70.10:FF:000011">
    <property type="entry name" value="Aspartic protease"/>
    <property type="match status" value="1"/>
</dbReference>
<dbReference type="GO" id="GO:0006508">
    <property type="term" value="P:proteolysis"/>
    <property type="evidence" value="ECO:0007669"/>
    <property type="project" value="UniProtKB-KW"/>
</dbReference>
<dbReference type="InterPro" id="IPR021109">
    <property type="entry name" value="Peptidase_aspartic_dom_sf"/>
</dbReference>
<dbReference type="PANTHER" id="PTHR47966">
    <property type="entry name" value="BETA-SITE APP-CLEAVING ENZYME, ISOFORM A-RELATED"/>
    <property type="match status" value="1"/>
</dbReference>
<evidence type="ECO:0000259" key="10">
    <source>
        <dbReference type="PROSITE" id="PS51767"/>
    </source>
</evidence>
<keyword evidence="5 8" id="KW-0378">Hydrolase</keyword>
<evidence type="ECO:0000256" key="2">
    <source>
        <dbReference type="ARBA" id="ARBA00022670"/>
    </source>
</evidence>
<feature type="disulfide bond" evidence="7">
    <location>
        <begin position="359"/>
        <end position="393"/>
    </location>
</feature>
<proteinExistence type="inferred from homology"/>
<dbReference type="GO" id="GO:0071944">
    <property type="term" value="C:cell periphery"/>
    <property type="evidence" value="ECO:0007669"/>
    <property type="project" value="UniProtKB-ARBA"/>
</dbReference>
<feature type="region of interest" description="Disordered" evidence="9">
    <location>
        <begin position="478"/>
        <end position="580"/>
    </location>
</feature>
<keyword evidence="2 8" id="KW-0645">Protease</keyword>
<dbReference type="InterPro" id="IPR001461">
    <property type="entry name" value="Aspartic_peptidase_A1"/>
</dbReference>
<evidence type="ECO:0000256" key="3">
    <source>
        <dbReference type="ARBA" id="ARBA00022729"/>
    </source>
</evidence>
<comment type="similarity">
    <text evidence="1 8">Belongs to the peptidase A1 family.</text>
</comment>
<dbReference type="FunFam" id="2.40.70.10:FF:000023">
    <property type="entry name" value="Aspartic protease"/>
    <property type="match status" value="1"/>
</dbReference>
<dbReference type="STRING" id="1071381.G8BMW3"/>
<feature type="active site" evidence="6">
    <location>
        <position position="324"/>
    </location>
</feature>
<dbReference type="Gene3D" id="2.40.70.10">
    <property type="entry name" value="Acid Proteases"/>
    <property type="match status" value="2"/>
</dbReference>
<dbReference type="eggNOG" id="KOG1339">
    <property type="taxonomic scope" value="Eukaryota"/>
</dbReference>
<sequence length="600" mass="62895">MKVLNSNSVVYAAVLLSDLSNGLSLFGNKKPQLTKRDGSEIDNFIKFKFDKSYGDSYKNSSKRNKPKLDIVKRDGYEEIELKNESSFYSIKLSIGTPAQNVTVLIDTGSSDLWVTGSDNPLCSSDDATFTGSDGSSQSSIDCSLYGTFDIDDSSSFTSNDTSFAITYGDGSYALGNWGQDVLSLQDIDVTGLSFAVANYTNSTVGVLGIGLPSLEATYSGSLAGSNPYQYDNLPLVLRNSGAVKSYAYSLFLNDEDSSEGSILFGGVDHSKYEGTLNTLPLVNYQKSSGFQSPYEFDITLQGLGISTSSKNTTVSDTQIVALLDSGTTLTYLPVTLTSLLAAELNASYSARLGYYTMSCPSSSDSTEIVFDFGGFHINVPLTSFIVTSSMNVCILGIIPRSGDQAILGDSFLQHAYVVYDLENLEISLAQAKYGSSSEDIEAIVSSVPSAVRAASYSNTWSTAATINSGGDIFTVSTTASNGTTSSGSSTRSSTSSRRTGTATSSSTGSAKDSSASSLRPSSSTIDSVSGSSGSSSSTSSTSISNSATTLASTTRSSSTSSSLSTSTSSSRTSSSNSNSNGSNIIVPSFITILASLFYFI</sequence>
<dbReference type="PANTHER" id="PTHR47966:SF65">
    <property type="entry name" value="ASPARTIC-TYPE ENDOPEPTIDASE"/>
    <property type="match status" value="1"/>
</dbReference>
<dbReference type="SUPFAM" id="SSF50630">
    <property type="entry name" value="Acid proteases"/>
    <property type="match status" value="1"/>
</dbReference>
<dbReference type="PRINTS" id="PR00792">
    <property type="entry name" value="PEPSIN"/>
</dbReference>
<evidence type="ECO:0000313" key="12">
    <source>
        <dbReference type="Proteomes" id="UP000005666"/>
    </source>
</evidence>
<dbReference type="AlphaFoldDB" id="G8BMW3"/>
<evidence type="ECO:0000313" key="11">
    <source>
        <dbReference type="EMBL" id="CCE61241.1"/>
    </source>
</evidence>
<dbReference type="InterPro" id="IPR033876">
    <property type="entry name" value="SAP-like"/>
</dbReference>
<keyword evidence="3" id="KW-0732">Signal</keyword>
<dbReference type="OMA" id="DLPTSKC"/>
<protein>
    <recommendedName>
        <fullName evidence="10">Peptidase A1 domain-containing protein</fullName>
    </recommendedName>
</protein>
<keyword evidence="4 8" id="KW-0064">Aspartyl protease</keyword>
<feature type="domain" description="Peptidase A1" evidence="10">
    <location>
        <begin position="88"/>
        <end position="429"/>
    </location>
</feature>
<accession>G8BMW3</accession>
<name>G8BMW3_TETPH</name>
<dbReference type="GO" id="GO:0004190">
    <property type="term" value="F:aspartic-type endopeptidase activity"/>
    <property type="evidence" value="ECO:0007669"/>
    <property type="project" value="UniProtKB-KW"/>
</dbReference>
<dbReference type="InterPro" id="IPR033121">
    <property type="entry name" value="PEPTIDASE_A1"/>
</dbReference>
<dbReference type="InterPro" id="IPR001969">
    <property type="entry name" value="Aspartic_peptidase_AS"/>
</dbReference>
<dbReference type="KEGG" id="tpf:TPHA_0A01580"/>
<dbReference type="GeneID" id="11532297"/>
<evidence type="ECO:0000256" key="6">
    <source>
        <dbReference type="PIRSR" id="PIRSR601461-1"/>
    </source>
</evidence>
<dbReference type="EMBL" id="HE612856">
    <property type="protein sequence ID" value="CCE61241.1"/>
    <property type="molecule type" value="Genomic_DNA"/>
</dbReference>
<keyword evidence="7" id="KW-1015">Disulfide bond</keyword>
<dbReference type="RefSeq" id="XP_003683675.1">
    <property type="nucleotide sequence ID" value="XM_003683627.1"/>
</dbReference>
<dbReference type="HOGENOM" id="CLU_013253_9_1_1"/>
<evidence type="ECO:0000256" key="4">
    <source>
        <dbReference type="ARBA" id="ARBA00022750"/>
    </source>
</evidence>
<dbReference type="Pfam" id="PF00026">
    <property type="entry name" value="Asp"/>
    <property type="match status" value="1"/>
</dbReference>
<dbReference type="PROSITE" id="PS51767">
    <property type="entry name" value="PEPTIDASE_A1"/>
    <property type="match status" value="1"/>
</dbReference>
<dbReference type="OrthoDB" id="771136at2759"/>
<feature type="active site" evidence="6">
    <location>
        <position position="106"/>
    </location>
</feature>
<dbReference type="Proteomes" id="UP000005666">
    <property type="component" value="Chromosome 1"/>
</dbReference>
<dbReference type="MEROPS" id="A01.030"/>
<evidence type="ECO:0000256" key="7">
    <source>
        <dbReference type="PIRSR" id="PIRSR601461-2"/>
    </source>
</evidence>
<evidence type="ECO:0000256" key="9">
    <source>
        <dbReference type="SAM" id="MobiDB-lite"/>
    </source>
</evidence>
<evidence type="ECO:0000256" key="8">
    <source>
        <dbReference type="RuleBase" id="RU000454"/>
    </source>
</evidence>
<reference evidence="11 12" key="1">
    <citation type="journal article" date="2011" name="Proc. Natl. Acad. Sci. U.S.A.">
        <title>Evolutionary erosion of yeast sex chromosomes by mating-type switching accidents.</title>
        <authorList>
            <person name="Gordon J.L."/>
            <person name="Armisen D."/>
            <person name="Proux-Wera E."/>
            <person name="Oheigeartaigh S.S."/>
            <person name="Byrne K.P."/>
            <person name="Wolfe K.H."/>
        </authorList>
    </citation>
    <scope>NUCLEOTIDE SEQUENCE [LARGE SCALE GENOMIC DNA]</scope>
    <source>
        <strain evidence="12">ATCC 24235 / CBS 4417 / NBRC 1672 / NRRL Y-8282 / UCD 70-5</strain>
    </source>
</reference>
<gene>
    <name evidence="11" type="primary">TPHA0A01580</name>
    <name evidence="11" type="ordered locus">TPHA_0A01580</name>
</gene>
<dbReference type="PROSITE" id="PS00141">
    <property type="entry name" value="ASP_PROTEASE"/>
    <property type="match status" value="2"/>
</dbReference>
<evidence type="ECO:0000256" key="1">
    <source>
        <dbReference type="ARBA" id="ARBA00007447"/>
    </source>
</evidence>
<organism evidence="11 12">
    <name type="scientific">Tetrapisispora phaffii (strain ATCC 24235 / CBS 4417 / NBRC 1672 / NRRL Y-8282 / UCD 70-5)</name>
    <name type="common">Yeast</name>
    <name type="synonym">Fabospora phaffii</name>
    <dbReference type="NCBI Taxonomy" id="1071381"/>
    <lineage>
        <taxon>Eukaryota</taxon>
        <taxon>Fungi</taxon>
        <taxon>Dikarya</taxon>
        <taxon>Ascomycota</taxon>
        <taxon>Saccharomycotina</taxon>
        <taxon>Saccharomycetes</taxon>
        <taxon>Saccharomycetales</taxon>
        <taxon>Saccharomycetaceae</taxon>
        <taxon>Tetrapisispora</taxon>
    </lineage>
</organism>
<keyword evidence="12" id="KW-1185">Reference proteome</keyword>
<dbReference type="CDD" id="cd05474">
    <property type="entry name" value="SAP_like"/>
    <property type="match status" value="1"/>
</dbReference>